<gene>
    <name evidence="2" type="ORF">HH214_21350</name>
</gene>
<dbReference type="InterPro" id="IPR007842">
    <property type="entry name" value="HEPN_dom"/>
</dbReference>
<dbReference type="AlphaFoldDB" id="A0A7L5E5F9"/>
<organism evidence="2 3">
    <name type="scientific">Mucilaginibacter robiniae</name>
    <dbReference type="NCBI Taxonomy" id="2728022"/>
    <lineage>
        <taxon>Bacteria</taxon>
        <taxon>Pseudomonadati</taxon>
        <taxon>Bacteroidota</taxon>
        <taxon>Sphingobacteriia</taxon>
        <taxon>Sphingobacteriales</taxon>
        <taxon>Sphingobacteriaceae</taxon>
        <taxon>Mucilaginibacter</taxon>
    </lineage>
</organism>
<evidence type="ECO:0000259" key="1">
    <source>
        <dbReference type="PROSITE" id="PS50910"/>
    </source>
</evidence>
<dbReference type="RefSeq" id="WP_169610983.1">
    <property type="nucleotide sequence ID" value="NZ_CP051682.1"/>
</dbReference>
<dbReference type="PROSITE" id="PS50910">
    <property type="entry name" value="HEPN"/>
    <property type="match status" value="1"/>
</dbReference>
<sequence>MYIGTYAPWENAPKLLRHDEMINPLKVVIDFFEIDDMEGHAKHLKQWRDYAVRLEYYVNERNGPGMLLYVWEEHVRLMEAMFLLWHEHRNIVYRYKPPTAEQLAEERSTWDYFPMNLDDSWLANPYLVIQKFFETYDLAVYRDHLYEWLHMALTRTENRDPDLDAEEVITVYENILELYAAAWIICQRNSDRPHLKRKKVDISVPSGIPKLATSEPLEHLNIAEQVREASEIENKILTPLYPKPSPAGALGLQKLKEAILEGYPAVQLIVYLGCHAEPFTYYLLLLISEEEKTEEGQLCNAIEGHLQRLAHTHIILHKASSAKTSLIKGSRFWNMALSQGHLVYQSNSLQLEQTVTITKEVLVERAHFHWNYWGQQGHELLKGAAFYHEGGNYRQAAFLLHKATETILKAVIQAVLGYRIQMHNISRLLRLTLLFTESMKDVFQLDTPSGVKDFTFLKNAYAQAHYSKSFDPDQATIAALNDKITLLYSKAEAVYQCYLQQLEENL</sequence>
<evidence type="ECO:0000313" key="3">
    <source>
        <dbReference type="Proteomes" id="UP000503278"/>
    </source>
</evidence>
<dbReference type="KEGG" id="mrob:HH214_21350"/>
<name>A0A7L5E5F9_9SPHI</name>
<dbReference type="EMBL" id="CP051682">
    <property type="protein sequence ID" value="QJD98241.1"/>
    <property type="molecule type" value="Genomic_DNA"/>
</dbReference>
<keyword evidence="3" id="KW-1185">Reference proteome</keyword>
<dbReference type="Gene3D" id="1.20.120.330">
    <property type="entry name" value="Nucleotidyltransferases domain 2"/>
    <property type="match status" value="1"/>
</dbReference>
<dbReference type="SUPFAM" id="SSF81593">
    <property type="entry name" value="Nucleotidyltransferase substrate binding subunit/domain"/>
    <property type="match status" value="1"/>
</dbReference>
<dbReference type="SMART" id="SM00748">
    <property type="entry name" value="HEPN"/>
    <property type="match status" value="1"/>
</dbReference>
<reference evidence="2 3" key="1">
    <citation type="submission" date="2020-04" db="EMBL/GenBank/DDBJ databases">
        <title>Genome sequencing of novel species.</title>
        <authorList>
            <person name="Heo J."/>
            <person name="Kim S.-J."/>
            <person name="Kim J.-S."/>
            <person name="Hong S.-B."/>
            <person name="Kwon S.-W."/>
        </authorList>
    </citation>
    <scope>NUCLEOTIDE SEQUENCE [LARGE SCALE GENOMIC DNA]</scope>
    <source>
        <strain evidence="2 3">F39-2</strain>
    </source>
</reference>
<protein>
    <submittedName>
        <fullName evidence="2">HEPN domain-containing protein</fullName>
    </submittedName>
</protein>
<evidence type="ECO:0000313" key="2">
    <source>
        <dbReference type="EMBL" id="QJD98241.1"/>
    </source>
</evidence>
<accession>A0A7L5E5F9</accession>
<dbReference type="Pfam" id="PF05168">
    <property type="entry name" value="HEPN"/>
    <property type="match status" value="1"/>
</dbReference>
<dbReference type="Proteomes" id="UP000503278">
    <property type="component" value="Chromosome"/>
</dbReference>
<feature type="domain" description="HEPN" evidence="1">
    <location>
        <begin position="374"/>
        <end position="494"/>
    </location>
</feature>
<proteinExistence type="predicted"/>